<evidence type="ECO:0000256" key="11">
    <source>
        <dbReference type="ARBA" id="ARBA00023146"/>
    </source>
</evidence>
<feature type="binding site" evidence="13">
    <location>
        <position position="407"/>
    </location>
    <ligand>
        <name>Mg(2+)</name>
        <dbReference type="ChEBI" id="CHEBI:18420"/>
        <label>1</label>
    </ligand>
</feature>
<reference evidence="16 17" key="1">
    <citation type="submission" date="2022-11" db="EMBL/GenBank/DDBJ databases">
        <title>Haliovirga abyssi gen. nov., sp. nov., a mesophilic fermentative bacterium isolated from the Iheya North hydrothermal field and the proposal of Haliovirgaceae fam. nov.</title>
        <authorList>
            <person name="Miyazaki U."/>
            <person name="Tame A."/>
            <person name="Miyazaki J."/>
            <person name="Takai K."/>
            <person name="Sawayama S."/>
            <person name="Kitajima M."/>
            <person name="Okamoto A."/>
            <person name="Nakagawa S."/>
        </authorList>
    </citation>
    <scope>NUCLEOTIDE SEQUENCE [LARGE SCALE GENOMIC DNA]</scope>
    <source>
        <strain evidence="16 17">IC12</strain>
    </source>
</reference>
<accession>A0AAU9DAG3</accession>
<feature type="binding site" evidence="13">
    <location>
        <position position="400"/>
    </location>
    <ligand>
        <name>Mg(2+)</name>
        <dbReference type="ChEBI" id="CHEBI:18420"/>
        <label>1</label>
    </ligand>
</feature>
<dbReference type="InterPro" id="IPR045864">
    <property type="entry name" value="aa-tRNA-synth_II/BPL/LPL"/>
</dbReference>
<keyword evidence="6 13" id="KW-0479">Metal-binding</keyword>
<dbReference type="InterPro" id="IPR004364">
    <property type="entry name" value="Aa-tRNA-synt_II"/>
</dbReference>
<dbReference type="FunFam" id="3.30.930.10:FF:000001">
    <property type="entry name" value="Lysine--tRNA ligase"/>
    <property type="match status" value="1"/>
</dbReference>
<evidence type="ECO:0000256" key="9">
    <source>
        <dbReference type="ARBA" id="ARBA00022842"/>
    </source>
</evidence>
<dbReference type="EC" id="6.1.1.6" evidence="13"/>
<dbReference type="GO" id="GO:0006430">
    <property type="term" value="P:lysyl-tRNA aminoacylation"/>
    <property type="evidence" value="ECO:0007669"/>
    <property type="project" value="UniProtKB-UniRule"/>
</dbReference>
<evidence type="ECO:0000256" key="3">
    <source>
        <dbReference type="ARBA" id="ARBA00011738"/>
    </source>
</evidence>
<dbReference type="PRINTS" id="PR00982">
    <property type="entry name" value="TRNASYNTHLYS"/>
</dbReference>
<dbReference type="PANTHER" id="PTHR42918:SF15">
    <property type="entry name" value="LYSINE--TRNA LIGASE, CHLOROPLASTIC_MITOCHONDRIAL"/>
    <property type="match status" value="1"/>
</dbReference>
<comment type="subcellular location">
    <subcellularLocation>
        <location evidence="1 13">Cytoplasm</location>
    </subcellularLocation>
</comment>
<dbReference type="CDD" id="cd00775">
    <property type="entry name" value="LysRS_core"/>
    <property type="match status" value="1"/>
</dbReference>
<evidence type="ECO:0000256" key="8">
    <source>
        <dbReference type="ARBA" id="ARBA00022840"/>
    </source>
</evidence>
<evidence type="ECO:0000256" key="10">
    <source>
        <dbReference type="ARBA" id="ARBA00022917"/>
    </source>
</evidence>
<dbReference type="PROSITE" id="PS50862">
    <property type="entry name" value="AA_TRNA_LIGASE_II"/>
    <property type="match status" value="1"/>
</dbReference>
<evidence type="ECO:0000259" key="15">
    <source>
        <dbReference type="PROSITE" id="PS50862"/>
    </source>
</evidence>
<dbReference type="HAMAP" id="MF_00252">
    <property type="entry name" value="Lys_tRNA_synth_class2"/>
    <property type="match status" value="1"/>
</dbReference>
<evidence type="ECO:0000256" key="1">
    <source>
        <dbReference type="ARBA" id="ARBA00004496"/>
    </source>
</evidence>
<dbReference type="PIRSF" id="PIRSF039101">
    <property type="entry name" value="LysRS2"/>
    <property type="match status" value="1"/>
</dbReference>
<evidence type="ECO:0000256" key="5">
    <source>
        <dbReference type="ARBA" id="ARBA00022598"/>
    </source>
</evidence>
<comment type="similarity">
    <text evidence="2 13">Belongs to the class-II aminoacyl-tRNA synthetase family.</text>
</comment>
<dbReference type="CDD" id="cd04322">
    <property type="entry name" value="LysRS_N"/>
    <property type="match status" value="1"/>
</dbReference>
<dbReference type="Gene3D" id="3.30.930.10">
    <property type="entry name" value="Bira Bifunctional Protein, Domain 2"/>
    <property type="match status" value="1"/>
</dbReference>
<dbReference type="EMBL" id="AP027059">
    <property type="protein sequence ID" value="BDU50586.1"/>
    <property type="molecule type" value="Genomic_DNA"/>
</dbReference>
<dbReference type="AlphaFoldDB" id="A0AAU9DAG3"/>
<keyword evidence="17" id="KW-1185">Reference proteome</keyword>
<dbReference type="Proteomes" id="UP001321582">
    <property type="component" value="Chromosome"/>
</dbReference>
<evidence type="ECO:0000256" key="4">
    <source>
        <dbReference type="ARBA" id="ARBA00022490"/>
    </source>
</evidence>
<proteinExistence type="inferred from homology"/>
<dbReference type="Pfam" id="PF00152">
    <property type="entry name" value="tRNA-synt_2"/>
    <property type="match status" value="1"/>
</dbReference>
<evidence type="ECO:0000313" key="17">
    <source>
        <dbReference type="Proteomes" id="UP001321582"/>
    </source>
</evidence>
<name>A0AAU9DAG3_9FUSO</name>
<protein>
    <recommendedName>
        <fullName evidence="13">Lysine--tRNA ligase</fullName>
        <ecNumber evidence="13">6.1.1.6</ecNumber>
    </recommendedName>
    <alternativeName>
        <fullName evidence="13">Lysyl-tRNA synthetase</fullName>
        <shortName evidence="13">LysRS</shortName>
    </alternativeName>
</protein>
<evidence type="ECO:0000256" key="2">
    <source>
        <dbReference type="ARBA" id="ARBA00008226"/>
    </source>
</evidence>
<comment type="cofactor">
    <cofactor evidence="13 14">
        <name>Mg(2+)</name>
        <dbReference type="ChEBI" id="CHEBI:18420"/>
    </cofactor>
    <text evidence="13 14">Binds 3 Mg(2+) ions per subunit.</text>
</comment>
<dbReference type="InterPro" id="IPR006195">
    <property type="entry name" value="aa-tRNA-synth_II"/>
</dbReference>
<keyword evidence="4 13" id="KW-0963">Cytoplasm</keyword>
<dbReference type="SUPFAM" id="SSF50249">
    <property type="entry name" value="Nucleic acid-binding proteins"/>
    <property type="match status" value="1"/>
</dbReference>
<evidence type="ECO:0000256" key="12">
    <source>
        <dbReference type="ARBA" id="ARBA00048573"/>
    </source>
</evidence>
<dbReference type="InterPro" id="IPR044136">
    <property type="entry name" value="Lys-tRNA-ligase_II_N"/>
</dbReference>
<feature type="binding site" evidence="13">
    <location>
        <position position="407"/>
    </location>
    <ligand>
        <name>Mg(2+)</name>
        <dbReference type="ChEBI" id="CHEBI:18420"/>
        <label>2</label>
    </ligand>
</feature>
<feature type="domain" description="Aminoacyl-transfer RNA synthetases class-II family profile" evidence="15">
    <location>
        <begin position="170"/>
        <end position="484"/>
    </location>
</feature>
<keyword evidence="5 13" id="KW-0436">Ligase</keyword>
<dbReference type="NCBIfam" id="TIGR00499">
    <property type="entry name" value="lysS_bact"/>
    <property type="match status" value="1"/>
</dbReference>
<dbReference type="InterPro" id="IPR004365">
    <property type="entry name" value="NA-bd_OB_tRNA"/>
</dbReference>
<dbReference type="GO" id="GO:0005524">
    <property type="term" value="F:ATP binding"/>
    <property type="evidence" value="ECO:0007669"/>
    <property type="project" value="UniProtKB-UniRule"/>
</dbReference>
<evidence type="ECO:0000313" key="16">
    <source>
        <dbReference type="EMBL" id="BDU50586.1"/>
    </source>
</evidence>
<keyword evidence="7 13" id="KW-0547">Nucleotide-binding</keyword>
<dbReference type="NCBIfam" id="NF001756">
    <property type="entry name" value="PRK00484.1"/>
    <property type="match status" value="1"/>
</dbReference>
<dbReference type="GO" id="GO:0004824">
    <property type="term" value="F:lysine-tRNA ligase activity"/>
    <property type="evidence" value="ECO:0007669"/>
    <property type="project" value="UniProtKB-UniRule"/>
</dbReference>
<dbReference type="InterPro" id="IPR002313">
    <property type="entry name" value="Lys-tRNA-ligase_II"/>
</dbReference>
<dbReference type="InterPro" id="IPR012340">
    <property type="entry name" value="NA-bd_OB-fold"/>
</dbReference>
<dbReference type="GO" id="GO:0005829">
    <property type="term" value="C:cytosol"/>
    <property type="evidence" value="ECO:0007669"/>
    <property type="project" value="TreeGrafter"/>
</dbReference>
<comment type="subunit">
    <text evidence="3 13">Homodimer.</text>
</comment>
<evidence type="ECO:0000256" key="14">
    <source>
        <dbReference type="RuleBase" id="RU000336"/>
    </source>
</evidence>
<dbReference type="Pfam" id="PF01336">
    <property type="entry name" value="tRNA_anti-codon"/>
    <property type="match status" value="1"/>
</dbReference>
<dbReference type="SUPFAM" id="SSF55681">
    <property type="entry name" value="Class II aaRS and biotin synthetases"/>
    <property type="match status" value="1"/>
</dbReference>
<dbReference type="GO" id="GO:0000287">
    <property type="term" value="F:magnesium ion binding"/>
    <property type="evidence" value="ECO:0007669"/>
    <property type="project" value="UniProtKB-UniRule"/>
</dbReference>
<keyword evidence="10 13" id="KW-0648">Protein biosynthesis</keyword>
<dbReference type="FunFam" id="2.40.50.140:FF:000024">
    <property type="entry name" value="Lysine--tRNA ligase"/>
    <property type="match status" value="1"/>
</dbReference>
<dbReference type="GO" id="GO:0000049">
    <property type="term" value="F:tRNA binding"/>
    <property type="evidence" value="ECO:0007669"/>
    <property type="project" value="TreeGrafter"/>
</dbReference>
<evidence type="ECO:0000256" key="13">
    <source>
        <dbReference type="HAMAP-Rule" id="MF_00252"/>
    </source>
</evidence>
<dbReference type="RefSeq" id="WP_307903450.1">
    <property type="nucleotide sequence ID" value="NZ_AP027059.1"/>
</dbReference>
<dbReference type="PANTHER" id="PTHR42918">
    <property type="entry name" value="LYSYL-TRNA SYNTHETASE"/>
    <property type="match status" value="1"/>
</dbReference>
<evidence type="ECO:0000256" key="7">
    <source>
        <dbReference type="ARBA" id="ARBA00022741"/>
    </source>
</evidence>
<dbReference type="InterPro" id="IPR018149">
    <property type="entry name" value="Lys-tRNA-synth_II_C"/>
</dbReference>
<evidence type="ECO:0000256" key="6">
    <source>
        <dbReference type="ARBA" id="ARBA00022723"/>
    </source>
</evidence>
<keyword evidence="9 13" id="KW-0460">Magnesium</keyword>
<dbReference type="Gene3D" id="2.40.50.140">
    <property type="entry name" value="Nucleic acid-binding proteins"/>
    <property type="match status" value="1"/>
</dbReference>
<sequence>MPNQGKELNQVMKLKLQRIKELEEMGLEPYGRKYDKKNNIIDIMDMFEEEKEVVVKTAGRIMAYRRQGKASFGHVEDTTGKIQYYIRKDEVGEDAYEIYKKMAVGDFIGIEGILFKTHTGEITIRIQNFELLSKNMRPLPEKFHGLTDVETRYRQRYVDLIMNREVKETFLVRSKVINYIRKYLEKRNFLEVETPMLHPVAGGATAKPFITYHNTLDMELYLRIAPELYLKRLVVGGYERVFEINRNFRNEGMSTRHNPEFTMMELYQAYADYNDMMNLTEEMVSNLVKDMFGKESIEYEGVEINFGKAWKRITMIDAVKEYTGVDFNVIKTQEEAKKAAEELGIEIEEKMSYFKILNEIFEERVEKKLIQPTFITEYPKELSPLSKSKKDSDEFVDRFELFMYGREIGNAYSELNDPIEQKKRFMAQLSEREGGDDEAHMMDDDFVQALEYGMPPTGGLGIGIDRLVMLLTNASSIRDVIFFPHMRKK</sequence>
<dbReference type="KEGG" id="haby:HLVA_11550"/>
<comment type="catalytic activity">
    <reaction evidence="12 13 14">
        <text>tRNA(Lys) + L-lysine + ATP = L-lysyl-tRNA(Lys) + AMP + diphosphate</text>
        <dbReference type="Rhea" id="RHEA:20792"/>
        <dbReference type="Rhea" id="RHEA-COMP:9696"/>
        <dbReference type="Rhea" id="RHEA-COMP:9697"/>
        <dbReference type="ChEBI" id="CHEBI:30616"/>
        <dbReference type="ChEBI" id="CHEBI:32551"/>
        <dbReference type="ChEBI" id="CHEBI:33019"/>
        <dbReference type="ChEBI" id="CHEBI:78442"/>
        <dbReference type="ChEBI" id="CHEBI:78529"/>
        <dbReference type="ChEBI" id="CHEBI:456215"/>
        <dbReference type="EC" id="6.1.1.6"/>
    </reaction>
</comment>
<keyword evidence="8 13" id="KW-0067">ATP-binding</keyword>
<organism evidence="16 17">
    <name type="scientific">Haliovirga abyssi</name>
    <dbReference type="NCBI Taxonomy" id="2996794"/>
    <lineage>
        <taxon>Bacteria</taxon>
        <taxon>Fusobacteriati</taxon>
        <taxon>Fusobacteriota</taxon>
        <taxon>Fusobacteriia</taxon>
        <taxon>Fusobacteriales</taxon>
        <taxon>Haliovirgaceae</taxon>
        <taxon>Haliovirga</taxon>
    </lineage>
</organism>
<dbReference type="InterPro" id="IPR034762">
    <property type="entry name" value="Lys-tRNA-ligase_II_bac/euk"/>
</dbReference>
<gene>
    <name evidence="13" type="primary">lysS</name>
    <name evidence="16" type="ORF">HLVA_11550</name>
</gene>
<keyword evidence="11 13" id="KW-0030">Aminoacyl-tRNA synthetase</keyword>